<dbReference type="SUPFAM" id="SSF56601">
    <property type="entry name" value="beta-lactamase/transpeptidase-like"/>
    <property type="match status" value="1"/>
</dbReference>
<dbReference type="Pfam" id="PF00912">
    <property type="entry name" value="Transgly"/>
    <property type="match status" value="1"/>
</dbReference>
<evidence type="ECO:0000256" key="5">
    <source>
        <dbReference type="ARBA" id="ARBA00022801"/>
    </source>
</evidence>
<dbReference type="Pfam" id="PF00905">
    <property type="entry name" value="Transpeptidase"/>
    <property type="match status" value="1"/>
</dbReference>
<evidence type="ECO:0000256" key="6">
    <source>
        <dbReference type="ARBA" id="ARBA00023268"/>
    </source>
</evidence>
<feature type="domain" description="Glycosyl transferase family 51" evidence="12">
    <location>
        <begin position="82"/>
        <end position="259"/>
    </location>
</feature>
<dbReference type="Gene3D" id="1.10.3810.10">
    <property type="entry name" value="Biosynthetic peptidoglycan transglycosylase-like"/>
    <property type="match status" value="1"/>
</dbReference>
<evidence type="ECO:0000256" key="10">
    <source>
        <dbReference type="SAM" id="Phobius"/>
    </source>
</evidence>
<comment type="catalytic activity">
    <reaction evidence="8">
        <text>[GlcNAc-(1-&gt;4)-Mur2Ac(oyl-L-Ala-gamma-D-Glu-L-Lys-D-Ala-D-Ala)](n)-di-trans,octa-cis-undecaprenyl diphosphate + beta-D-GlcNAc-(1-&gt;4)-Mur2Ac(oyl-L-Ala-gamma-D-Glu-L-Lys-D-Ala-D-Ala)-di-trans,octa-cis-undecaprenyl diphosphate = [GlcNAc-(1-&gt;4)-Mur2Ac(oyl-L-Ala-gamma-D-Glu-L-Lys-D-Ala-D-Ala)](n+1)-di-trans,octa-cis-undecaprenyl diphosphate + di-trans,octa-cis-undecaprenyl diphosphate + H(+)</text>
        <dbReference type="Rhea" id="RHEA:23708"/>
        <dbReference type="Rhea" id="RHEA-COMP:9602"/>
        <dbReference type="Rhea" id="RHEA-COMP:9603"/>
        <dbReference type="ChEBI" id="CHEBI:15378"/>
        <dbReference type="ChEBI" id="CHEBI:58405"/>
        <dbReference type="ChEBI" id="CHEBI:60033"/>
        <dbReference type="ChEBI" id="CHEBI:78435"/>
        <dbReference type="EC" id="2.4.99.28"/>
    </reaction>
</comment>
<dbReference type="Gene3D" id="3.40.710.10">
    <property type="entry name" value="DD-peptidase/beta-lactamase superfamily"/>
    <property type="match status" value="1"/>
</dbReference>
<dbReference type="EC" id="2.4.-.-" evidence="13"/>
<evidence type="ECO:0000259" key="12">
    <source>
        <dbReference type="Pfam" id="PF00912"/>
    </source>
</evidence>
<keyword evidence="4 13" id="KW-0808">Transferase</keyword>
<evidence type="ECO:0000256" key="9">
    <source>
        <dbReference type="SAM" id="MobiDB-lite"/>
    </source>
</evidence>
<dbReference type="InterPro" id="IPR001460">
    <property type="entry name" value="PCN-bd_Tpept"/>
</dbReference>
<dbReference type="PANTHER" id="PTHR32282:SF34">
    <property type="entry name" value="PENICILLIN-BINDING PROTEIN 1A"/>
    <property type="match status" value="1"/>
</dbReference>
<evidence type="ECO:0000256" key="2">
    <source>
        <dbReference type="ARBA" id="ARBA00022670"/>
    </source>
</evidence>
<evidence type="ECO:0000313" key="13">
    <source>
        <dbReference type="EMBL" id="MDT0547022.1"/>
    </source>
</evidence>
<evidence type="ECO:0000256" key="3">
    <source>
        <dbReference type="ARBA" id="ARBA00022676"/>
    </source>
</evidence>
<keyword evidence="10" id="KW-0472">Membrane</keyword>
<keyword evidence="14" id="KW-1185">Reference proteome</keyword>
<feature type="region of interest" description="Disordered" evidence="9">
    <location>
        <begin position="658"/>
        <end position="756"/>
    </location>
</feature>
<dbReference type="GO" id="GO:0016757">
    <property type="term" value="F:glycosyltransferase activity"/>
    <property type="evidence" value="ECO:0007669"/>
    <property type="project" value="UniProtKB-KW"/>
</dbReference>
<keyword evidence="1" id="KW-0121">Carboxypeptidase</keyword>
<proteinExistence type="predicted"/>
<evidence type="ECO:0000256" key="7">
    <source>
        <dbReference type="ARBA" id="ARBA00034000"/>
    </source>
</evidence>
<evidence type="ECO:0000256" key="1">
    <source>
        <dbReference type="ARBA" id="ARBA00022645"/>
    </source>
</evidence>
<feature type="compositionally biased region" description="Low complexity" evidence="9">
    <location>
        <begin position="676"/>
        <end position="708"/>
    </location>
</feature>
<gene>
    <name evidence="13" type="ORF">RND15_30600</name>
</gene>
<feature type="compositionally biased region" description="Low complexity" evidence="9">
    <location>
        <begin position="716"/>
        <end position="729"/>
    </location>
</feature>
<dbReference type="EMBL" id="JAVRFD010000017">
    <property type="protein sequence ID" value="MDT0547022.1"/>
    <property type="molecule type" value="Genomic_DNA"/>
</dbReference>
<dbReference type="InterPro" id="IPR050396">
    <property type="entry name" value="Glycosyltr_51/Transpeptidase"/>
</dbReference>
<organism evidence="13 14">
    <name type="scientific">Streptomyces lonegramiae</name>
    <dbReference type="NCBI Taxonomy" id="3075524"/>
    <lineage>
        <taxon>Bacteria</taxon>
        <taxon>Bacillati</taxon>
        <taxon>Actinomycetota</taxon>
        <taxon>Actinomycetes</taxon>
        <taxon>Kitasatosporales</taxon>
        <taxon>Streptomycetaceae</taxon>
        <taxon>Streptomyces</taxon>
    </lineage>
</organism>
<evidence type="ECO:0000256" key="4">
    <source>
        <dbReference type="ARBA" id="ARBA00022679"/>
    </source>
</evidence>
<evidence type="ECO:0000256" key="8">
    <source>
        <dbReference type="ARBA" id="ARBA00049902"/>
    </source>
</evidence>
<keyword evidence="3 13" id="KW-0328">Glycosyltransferase</keyword>
<keyword evidence="5" id="KW-0378">Hydrolase</keyword>
<reference evidence="13" key="1">
    <citation type="submission" date="2024-05" db="EMBL/GenBank/DDBJ databases">
        <title>30 novel species of actinomycetes from the DSMZ collection.</title>
        <authorList>
            <person name="Nouioui I."/>
        </authorList>
    </citation>
    <scope>NUCLEOTIDE SEQUENCE</scope>
    <source>
        <strain evidence="13">DSM 41529</strain>
    </source>
</reference>
<name>A0ABU2XNL6_9ACTN</name>
<comment type="caution">
    <text evidence="13">The sequence shown here is derived from an EMBL/GenBank/DDBJ whole genome shotgun (WGS) entry which is preliminary data.</text>
</comment>
<feature type="region of interest" description="Disordered" evidence="9">
    <location>
        <begin position="407"/>
        <end position="449"/>
    </location>
</feature>
<feature type="compositionally biased region" description="Basic residues" evidence="9">
    <location>
        <begin position="9"/>
        <end position="25"/>
    </location>
</feature>
<sequence length="756" mass="79655">MGRAEERRARQKSARRAGKGGKKAGKKTGIRRFFTWKMVLGYFLSMGLLLIGAFIVLYFWVDVPNANALATAEANVYKYSDGSIMAKTGKINRESVPLSKIPKEVQHTFVAAENKDFYSDPGVSFTGTARGMINTLLGRGKQGGSTITQQYVKNYYLSQEQTVSRKLKELVISLKVDQQESKDDILAGYINTSYYGRNAYGIQAAARAYYNKDVEKLTVAQGAYLAAVLQAPSQYDYSVAGPNGKRLVEQRWNYVLDNMVEKHWLDAGERAGLKFPVPGDPRPTPGVDGQAGYFVELAKQELAKSGVSEDELAAGGWTITLNIDKKKQQELEKAVRTQLTDKLKPKARTVDKHAQVGAVSVNPKNGAIVAMYGGAGATKHWTNNATRADYQPASTFKPLILASALENESTTEDGTPIRANTVYDGDSKRPVKGQDGGEVGFAPPNEDNRDYGRITVQTAMNNSVNSVFAQMAVDVGLSKVKKTATDLGMNAKAGGFDVAPAMSLGVMGASPKDMAGVYATLDNHGKKVTPTILKSAEKGDRTVELPDTTGDEVISRTAADSVTSVMTGVVDQGTGSAVKQKGQAVAGKTGTSDDNKSAWFTGYTPDLVTSVGMFGEGQGGKQVTLTGTAGGGRVNGGGFPAQIWAAYMGSALDGEGTAKFDLDTDMGAAVPPPPSSSSAASSSASESADPTTSAPPTDESPTASSSAPTTPPTTPPSSGGESSTDTTTPPTTPPTSPSVDTRGFHGGSTGTSKKHG</sequence>
<dbReference type="InterPro" id="IPR001264">
    <property type="entry name" value="Glyco_trans_51"/>
</dbReference>
<evidence type="ECO:0000259" key="11">
    <source>
        <dbReference type="Pfam" id="PF00905"/>
    </source>
</evidence>
<keyword evidence="10" id="KW-0812">Transmembrane</keyword>
<accession>A0ABU2XNL6</accession>
<dbReference type="InterPro" id="IPR012338">
    <property type="entry name" value="Beta-lactam/transpept-like"/>
</dbReference>
<dbReference type="PANTHER" id="PTHR32282">
    <property type="entry name" value="BINDING PROTEIN TRANSPEPTIDASE, PUTATIVE-RELATED"/>
    <property type="match status" value="1"/>
</dbReference>
<feature type="transmembrane region" description="Helical" evidence="10">
    <location>
        <begin position="39"/>
        <end position="61"/>
    </location>
</feature>
<dbReference type="InterPro" id="IPR036950">
    <property type="entry name" value="PBP_transglycosylase"/>
</dbReference>
<feature type="domain" description="Penicillin-binding protein transpeptidase" evidence="11">
    <location>
        <begin position="357"/>
        <end position="606"/>
    </location>
</feature>
<keyword evidence="10" id="KW-1133">Transmembrane helix</keyword>
<comment type="catalytic activity">
    <reaction evidence="7">
        <text>Preferential cleavage: (Ac)2-L-Lys-D-Ala-|-D-Ala. Also transpeptidation of peptidyl-alanyl moieties that are N-acyl substituents of D-alanine.</text>
        <dbReference type="EC" id="3.4.16.4"/>
    </reaction>
</comment>
<keyword evidence="6" id="KW-0511">Multifunctional enzyme</keyword>
<dbReference type="Proteomes" id="UP001180754">
    <property type="component" value="Unassembled WGS sequence"/>
</dbReference>
<dbReference type="InterPro" id="IPR023346">
    <property type="entry name" value="Lysozyme-like_dom_sf"/>
</dbReference>
<evidence type="ECO:0000313" key="14">
    <source>
        <dbReference type="Proteomes" id="UP001180754"/>
    </source>
</evidence>
<keyword evidence="2" id="KW-0645">Protease</keyword>
<feature type="region of interest" description="Disordered" evidence="9">
    <location>
        <begin position="1"/>
        <end position="25"/>
    </location>
</feature>
<dbReference type="RefSeq" id="WP_311727526.1">
    <property type="nucleotide sequence ID" value="NZ_JAVRFD010000017.1"/>
</dbReference>
<protein>
    <submittedName>
        <fullName evidence="13">Transglycosylase domain-containing protein</fullName>
        <ecNumber evidence="13">2.4.-.-</ecNumber>
    </submittedName>
</protein>
<dbReference type="SUPFAM" id="SSF53955">
    <property type="entry name" value="Lysozyme-like"/>
    <property type="match status" value="1"/>
</dbReference>